<evidence type="ECO:0000256" key="2">
    <source>
        <dbReference type="ARBA" id="ARBA00023002"/>
    </source>
</evidence>
<keyword evidence="2" id="KW-0560">Oxidoreductase</keyword>
<keyword evidence="4" id="KW-1185">Reference proteome</keyword>
<dbReference type="PANTHER" id="PTHR43669">
    <property type="entry name" value="5-KETO-D-GLUCONATE 5-REDUCTASE"/>
    <property type="match status" value="1"/>
</dbReference>
<comment type="similarity">
    <text evidence="1">Belongs to the short-chain dehydrogenases/reductases (SDR) family.</text>
</comment>
<reference evidence="3 4" key="1">
    <citation type="submission" date="2024-07" db="EMBL/GenBank/DDBJ databases">
        <title>Section-level genome sequencing and comparative genomics of Aspergillus sections Usti and Cavernicolus.</title>
        <authorList>
            <consortium name="Lawrence Berkeley National Laboratory"/>
            <person name="Nybo J.L."/>
            <person name="Vesth T.C."/>
            <person name="Theobald S."/>
            <person name="Frisvad J.C."/>
            <person name="Larsen T.O."/>
            <person name="Kjaerboelling I."/>
            <person name="Rothschild-Mancinelli K."/>
            <person name="Lyhne E.K."/>
            <person name="Kogle M.E."/>
            <person name="Barry K."/>
            <person name="Clum A."/>
            <person name="Na H."/>
            <person name="Ledsgaard L."/>
            <person name="Lin J."/>
            <person name="Lipzen A."/>
            <person name="Kuo A."/>
            <person name="Riley R."/>
            <person name="Mondo S."/>
            <person name="Labutti K."/>
            <person name="Haridas S."/>
            <person name="Pangalinan J."/>
            <person name="Salamov A.A."/>
            <person name="Simmons B.A."/>
            <person name="Magnuson J.K."/>
            <person name="Chen J."/>
            <person name="Drula E."/>
            <person name="Henrissat B."/>
            <person name="Wiebenga A."/>
            <person name="Lubbers R.J."/>
            <person name="Gomes A.C."/>
            <person name="Makela M.R."/>
            <person name="Stajich J."/>
            <person name="Grigoriev I.V."/>
            <person name="Mortensen U.H."/>
            <person name="De Vries R.P."/>
            <person name="Baker S.E."/>
            <person name="Andersen M.R."/>
        </authorList>
    </citation>
    <scope>NUCLEOTIDE SEQUENCE [LARGE SCALE GENOMIC DNA]</scope>
    <source>
        <strain evidence="3 4">CBS 123904</strain>
    </source>
</reference>
<evidence type="ECO:0000313" key="3">
    <source>
        <dbReference type="EMBL" id="KAL2829140.1"/>
    </source>
</evidence>
<name>A0ABR4IN19_9EURO</name>
<evidence type="ECO:0000313" key="4">
    <source>
        <dbReference type="Proteomes" id="UP001610446"/>
    </source>
</evidence>
<dbReference type="CDD" id="cd05233">
    <property type="entry name" value="SDR_c"/>
    <property type="match status" value="1"/>
</dbReference>
<dbReference type="Proteomes" id="UP001610446">
    <property type="component" value="Unassembled WGS sequence"/>
</dbReference>
<organism evidence="3 4">
    <name type="scientific">Aspergillus pseudoustus</name>
    <dbReference type="NCBI Taxonomy" id="1810923"/>
    <lineage>
        <taxon>Eukaryota</taxon>
        <taxon>Fungi</taxon>
        <taxon>Dikarya</taxon>
        <taxon>Ascomycota</taxon>
        <taxon>Pezizomycotina</taxon>
        <taxon>Eurotiomycetes</taxon>
        <taxon>Eurotiomycetidae</taxon>
        <taxon>Eurotiales</taxon>
        <taxon>Aspergillaceae</taxon>
        <taxon>Aspergillus</taxon>
        <taxon>Aspergillus subgen. Nidulantes</taxon>
    </lineage>
</organism>
<evidence type="ECO:0008006" key="5">
    <source>
        <dbReference type="Google" id="ProtNLM"/>
    </source>
</evidence>
<dbReference type="InterPro" id="IPR036291">
    <property type="entry name" value="NAD(P)-bd_dom_sf"/>
</dbReference>
<dbReference type="EMBL" id="JBFXLU010000340">
    <property type="protein sequence ID" value="KAL2829140.1"/>
    <property type="molecule type" value="Genomic_DNA"/>
</dbReference>
<dbReference type="SUPFAM" id="SSF51735">
    <property type="entry name" value="NAD(P)-binding Rossmann-fold domains"/>
    <property type="match status" value="1"/>
</dbReference>
<protein>
    <recommendedName>
        <fullName evidence="5">Short chain dehydrogenase/reductase</fullName>
    </recommendedName>
</protein>
<gene>
    <name evidence="3" type="ORF">BJY01DRAFT_255101</name>
</gene>
<proteinExistence type="inferred from homology"/>
<evidence type="ECO:0000256" key="1">
    <source>
        <dbReference type="ARBA" id="ARBA00006484"/>
    </source>
</evidence>
<sequence length="272" mass="29534">MDYQDKLVLITGAARGIGRSVAQKFLKEGARVVLTDILTDQLMETAEELRHQAGGSSRSVYAFACDVSLSTAVSAFTETVMREAGVPDIVYNNAMFNRTGGILELDVANVERELRVNVLGYLQVSKAFLPAMIERGRGGWIVNTVSPNGIAPPPMVAANLLGYCVCKAAQISLSQCMAVALRPYNIGVTALFPDITLTEAIDTISGKASKEFEAGFATFLRNNSRSADEVAGEMVQKVKERKFFVNAYPGWEAVLVEWAKHGLDPNVDYDSL</sequence>
<comment type="caution">
    <text evidence="3">The sequence shown here is derived from an EMBL/GenBank/DDBJ whole genome shotgun (WGS) entry which is preliminary data.</text>
</comment>
<accession>A0ABR4IN19</accession>
<dbReference type="PRINTS" id="PR00081">
    <property type="entry name" value="GDHRDH"/>
</dbReference>
<dbReference type="PANTHER" id="PTHR43669:SF3">
    <property type="entry name" value="ALCOHOL DEHYDROGENASE, PUTATIVE (AFU_ORTHOLOGUE AFUA_3G03445)-RELATED"/>
    <property type="match status" value="1"/>
</dbReference>
<dbReference type="Pfam" id="PF00106">
    <property type="entry name" value="adh_short"/>
    <property type="match status" value="1"/>
</dbReference>
<dbReference type="Gene3D" id="3.40.50.720">
    <property type="entry name" value="NAD(P)-binding Rossmann-like Domain"/>
    <property type="match status" value="1"/>
</dbReference>
<dbReference type="InterPro" id="IPR002347">
    <property type="entry name" value="SDR_fam"/>
</dbReference>